<accession>A0ABT6RYX5</accession>
<gene>
    <name evidence="2" type="ORF">QIS99_26145</name>
</gene>
<proteinExistence type="predicted"/>
<organism evidence="2 3">
    <name type="scientific">Streptomyces solicavernae</name>
    <dbReference type="NCBI Taxonomy" id="3043614"/>
    <lineage>
        <taxon>Bacteria</taxon>
        <taxon>Bacillati</taxon>
        <taxon>Actinomycetota</taxon>
        <taxon>Actinomycetes</taxon>
        <taxon>Kitasatosporales</taxon>
        <taxon>Streptomycetaceae</taxon>
        <taxon>Streptomyces</taxon>
    </lineage>
</organism>
<keyword evidence="3" id="KW-1185">Reference proteome</keyword>
<evidence type="ECO:0000256" key="1">
    <source>
        <dbReference type="SAM" id="MobiDB-lite"/>
    </source>
</evidence>
<dbReference type="EMBL" id="JASCIR010000030">
    <property type="protein sequence ID" value="MDI3389642.1"/>
    <property type="molecule type" value="Genomic_DNA"/>
</dbReference>
<comment type="caution">
    <text evidence="2">The sequence shown here is derived from an EMBL/GenBank/DDBJ whole genome shotgun (WGS) entry which is preliminary data.</text>
</comment>
<feature type="region of interest" description="Disordered" evidence="1">
    <location>
        <begin position="1"/>
        <end position="28"/>
    </location>
</feature>
<protein>
    <submittedName>
        <fullName evidence="2">Uncharacterized protein</fullName>
    </submittedName>
</protein>
<reference evidence="2 3" key="1">
    <citation type="submission" date="2023-05" db="EMBL/GenBank/DDBJ databases">
        <title>Draft genome sequence of Streptomyces sp. B-S-A8 isolated from a cave soil in Thailand.</title>
        <authorList>
            <person name="Chamroensaksri N."/>
            <person name="Muangham S."/>
        </authorList>
    </citation>
    <scope>NUCLEOTIDE SEQUENCE [LARGE SCALE GENOMIC DNA]</scope>
    <source>
        <strain evidence="2 3">B-S-A8</strain>
    </source>
</reference>
<sequence length="134" mass="14923">MTDLSPNTRGWAARVWRQHQPTPTDRTLTDWTTSTAADGRPLHTARVDHPDARHLLHRAAEHFDKSQLSAITQEHPHLDIHAPGRVALVWLLNGEWIELWAPNPSRIPLTKENAATRPAVAAFVETAALNSSSP</sequence>
<dbReference type="RefSeq" id="WP_282516107.1">
    <property type="nucleotide sequence ID" value="NZ_JASCIR010000030.1"/>
</dbReference>
<dbReference type="Proteomes" id="UP001224661">
    <property type="component" value="Unassembled WGS sequence"/>
</dbReference>
<evidence type="ECO:0000313" key="3">
    <source>
        <dbReference type="Proteomes" id="UP001224661"/>
    </source>
</evidence>
<name>A0ABT6RYX5_9ACTN</name>
<evidence type="ECO:0000313" key="2">
    <source>
        <dbReference type="EMBL" id="MDI3389642.1"/>
    </source>
</evidence>